<organism evidence="2 3">
    <name type="scientific">Burkholderia multivorans</name>
    <dbReference type="NCBI Taxonomy" id="87883"/>
    <lineage>
        <taxon>Bacteria</taxon>
        <taxon>Pseudomonadati</taxon>
        <taxon>Pseudomonadota</taxon>
        <taxon>Betaproteobacteria</taxon>
        <taxon>Burkholderiales</taxon>
        <taxon>Burkholderiaceae</taxon>
        <taxon>Burkholderia</taxon>
        <taxon>Burkholderia cepacia complex</taxon>
    </lineage>
</organism>
<reference evidence="2 3" key="1">
    <citation type="submission" date="2018-03" db="EMBL/GenBank/DDBJ databases">
        <authorList>
            <person name="Keele B.F."/>
        </authorList>
    </citation>
    <scope>NUCLEOTIDE SEQUENCE [LARGE SCALE GENOMIC DNA]</scope>
    <source>
        <strain evidence="2 3">AU19729</strain>
    </source>
</reference>
<sequence length="62" mass="7067">MRRHVDGSAAVPKLFFGRRAAHAVRSSRIFHRLNLHQSNQPNQPNRPRAESPASAKRRPACR</sequence>
<comment type="caution">
    <text evidence="2">The sequence shown here is derived from an EMBL/GenBank/DDBJ whole genome shotgun (WGS) entry which is preliminary data.</text>
</comment>
<name>A0A2S9MRU9_9BURK</name>
<dbReference type="EMBL" id="PVGH01000052">
    <property type="protein sequence ID" value="PRF61510.1"/>
    <property type="molecule type" value="Genomic_DNA"/>
</dbReference>
<feature type="region of interest" description="Disordered" evidence="1">
    <location>
        <begin position="35"/>
        <end position="62"/>
    </location>
</feature>
<gene>
    <name evidence="2" type="ORF">C6Q15_12100</name>
</gene>
<proteinExistence type="predicted"/>
<accession>A0A2S9MRU9</accession>
<evidence type="ECO:0000256" key="1">
    <source>
        <dbReference type="SAM" id="MobiDB-lite"/>
    </source>
</evidence>
<evidence type="ECO:0000313" key="2">
    <source>
        <dbReference type="EMBL" id="PRF61510.1"/>
    </source>
</evidence>
<dbReference type="Proteomes" id="UP000238982">
    <property type="component" value="Unassembled WGS sequence"/>
</dbReference>
<feature type="compositionally biased region" description="Polar residues" evidence="1">
    <location>
        <begin position="35"/>
        <end position="45"/>
    </location>
</feature>
<protein>
    <submittedName>
        <fullName evidence="2">Uncharacterized protein</fullName>
    </submittedName>
</protein>
<evidence type="ECO:0000313" key="3">
    <source>
        <dbReference type="Proteomes" id="UP000238982"/>
    </source>
</evidence>
<dbReference type="AlphaFoldDB" id="A0A2S9MRU9"/>